<dbReference type="EMBL" id="JALLPB020000043">
    <property type="protein sequence ID" value="KAL3823212.1"/>
    <property type="molecule type" value="Genomic_DNA"/>
</dbReference>
<feature type="region of interest" description="Disordered" evidence="1">
    <location>
        <begin position="342"/>
        <end position="366"/>
    </location>
</feature>
<comment type="caution">
    <text evidence="2">The sequence shown here is derived from an EMBL/GenBank/DDBJ whole genome shotgun (WGS) entry which is preliminary data.</text>
</comment>
<feature type="compositionally biased region" description="Basic and acidic residues" evidence="1">
    <location>
        <begin position="115"/>
        <end position="129"/>
    </location>
</feature>
<protein>
    <submittedName>
        <fullName evidence="2">Uncharacterized protein</fullName>
    </submittedName>
</protein>
<feature type="region of interest" description="Disordered" evidence="1">
    <location>
        <begin position="499"/>
        <end position="522"/>
    </location>
</feature>
<evidence type="ECO:0000313" key="3">
    <source>
        <dbReference type="Proteomes" id="UP001530377"/>
    </source>
</evidence>
<keyword evidence="3" id="KW-1185">Reference proteome</keyword>
<feature type="region of interest" description="Disordered" evidence="1">
    <location>
        <begin position="110"/>
        <end position="129"/>
    </location>
</feature>
<evidence type="ECO:0000313" key="2">
    <source>
        <dbReference type="EMBL" id="KAL3823212.1"/>
    </source>
</evidence>
<organism evidence="2 3">
    <name type="scientific">Cyclostephanos tholiformis</name>
    <dbReference type="NCBI Taxonomy" id="382380"/>
    <lineage>
        <taxon>Eukaryota</taxon>
        <taxon>Sar</taxon>
        <taxon>Stramenopiles</taxon>
        <taxon>Ochrophyta</taxon>
        <taxon>Bacillariophyta</taxon>
        <taxon>Coscinodiscophyceae</taxon>
        <taxon>Thalassiosirophycidae</taxon>
        <taxon>Stephanodiscales</taxon>
        <taxon>Stephanodiscaceae</taxon>
        <taxon>Cyclostephanos</taxon>
    </lineage>
</organism>
<dbReference type="Proteomes" id="UP001530377">
    <property type="component" value="Unassembled WGS sequence"/>
</dbReference>
<dbReference type="AlphaFoldDB" id="A0ABD3SFK4"/>
<gene>
    <name evidence="2" type="ORF">ACHAXA_003491</name>
</gene>
<name>A0ABD3SFK4_9STRA</name>
<accession>A0ABD3SFK4</accession>
<sequence length="592" mass="65972">MADGIASTVKGSDEVQVDKKLDEIVSLVLACSRGEVGHDAVENALSSIVGDQAPPCSLGSGDGGVVTAAKSERISHTKRDVIIPDNGNYDEDSEDEKQTKENLNADTATKNNTNEAKKATTERRRSCTDRREALEKIPLGKMGERMLVTFGDGPCPDLDVITSALLGTRATLQRAILDARALRRKLKNDWHQARAVATMHRGAAASNDQIKKTSSGIQSSVADSALSFRAMDGCADEIRFDVSCGFDVAQLEMLFPEEMSAYQRWKKMHEAYTENSEEIPKKSSNESENHLDAECAAPELDNINSGRLIERLYNFDARTDKMRGDWYLKFADVRRGSFLPRSYGRKPIENQEKKRGRPPKNRTTWQNLNPSSVTFLHWIGFDPASALSPPNEDTTQALGYLAYDFFGRIVEKAVSLRLKCDDRTDASLKPHRSRSESPILELTGGDQLEKENIDQAIAEVDLNSLCSSSNVDLGKSAKITQLYFGPGFENRLELEMDDRDSVRGNGTSSNTNGILSRRQRYRGKEGAISEFSSKYQGENASYLSPERMMHRRKRYNGSYVIEGDTICNLRRNSVKDLSNDDRNDRHDSKSPE</sequence>
<reference evidence="2 3" key="1">
    <citation type="submission" date="2024-10" db="EMBL/GenBank/DDBJ databases">
        <title>Updated reference genomes for cyclostephanoid diatoms.</title>
        <authorList>
            <person name="Roberts W.R."/>
            <person name="Alverson A.J."/>
        </authorList>
    </citation>
    <scope>NUCLEOTIDE SEQUENCE [LARGE SCALE GENOMIC DNA]</scope>
    <source>
        <strain evidence="2 3">AJA228-03</strain>
    </source>
</reference>
<feature type="compositionally biased region" description="Polar residues" evidence="1">
    <location>
        <begin position="504"/>
        <end position="514"/>
    </location>
</feature>
<proteinExistence type="predicted"/>
<evidence type="ECO:0000256" key="1">
    <source>
        <dbReference type="SAM" id="MobiDB-lite"/>
    </source>
</evidence>